<dbReference type="Proteomes" id="UP000002039">
    <property type="component" value="Unassembled WGS sequence"/>
</dbReference>
<organism evidence="3 4">
    <name type="scientific">Ajellomyces dermatitidis (strain ER-3 / ATCC MYA-2586)</name>
    <name type="common">Blastomyces dermatitidis</name>
    <dbReference type="NCBI Taxonomy" id="559297"/>
    <lineage>
        <taxon>Eukaryota</taxon>
        <taxon>Fungi</taxon>
        <taxon>Dikarya</taxon>
        <taxon>Ascomycota</taxon>
        <taxon>Pezizomycotina</taxon>
        <taxon>Eurotiomycetes</taxon>
        <taxon>Eurotiomycetidae</taxon>
        <taxon>Onygenales</taxon>
        <taxon>Ajellomycetaceae</taxon>
        <taxon>Blastomyces</taxon>
    </lineage>
</organism>
<protein>
    <recommendedName>
        <fullName evidence="2">Myb-like domain-containing protein</fullName>
    </recommendedName>
</protein>
<dbReference type="CDD" id="cd00167">
    <property type="entry name" value="SANT"/>
    <property type="match status" value="1"/>
</dbReference>
<evidence type="ECO:0000256" key="1">
    <source>
        <dbReference type="SAM" id="MobiDB-lite"/>
    </source>
</evidence>
<dbReference type="EMBL" id="EQ999974">
    <property type="protein sequence ID" value="OAT00246.1"/>
    <property type="molecule type" value="Genomic_DNA"/>
</dbReference>
<feature type="region of interest" description="Disordered" evidence="1">
    <location>
        <begin position="93"/>
        <end position="120"/>
    </location>
</feature>
<gene>
    <name evidence="3" type="ORF">BDCG_16545</name>
</gene>
<name>A0ABX2VSR5_AJEDR</name>
<dbReference type="PROSITE" id="PS50090">
    <property type="entry name" value="MYB_LIKE"/>
    <property type="match status" value="1"/>
</dbReference>
<dbReference type="InterPro" id="IPR009057">
    <property type="entry name" value="Homeodomain-like_sf"/>
</dbReference>
<evidence type="ECO:0000259" key="2">
    <source>
        <dbReference type="PROSITE" id="PS50090"/>
    </source>
</evidence>
<dbReference type="GeneID" id="69031437"/>
<accession>A0ABX2VSR5</accession>
<reference evidence="4" key="1">
    <citation type="journal article" date="2015" name="PLoS Genet.">
        <title>The dynamic genome and transcriptome of the human fungal pathogen Blastomyces and close relative Emmonsia.</title>
        <authorList>
            <person name="Munoz J.F."/>
            <person name="Gauthier G.M."/>
            <person name="Desjardins C.A."/>
            <person name="Gallo J.E."/>
            <person name="Holder J."/>
            <person name="Sullivan T.D."/>
            <person name="Marty A.J."/>
            <person name="Carmen J.C."/>
            <person name="Chen Z."/>
            <person name="Ding L."/>
            <person name="Gujja S."/>
            <person name="Magrini V."/>
            <person name="Misas E."/>
            <person name="Mitreva M."/>
            <person name="Priest M."/>
            <person name="Saif S."/>
            <person name="Whiston E.A."/>
            <person name="Young S."/>
            <person name="Zeng Q."/>
            <person name="Goldman W.E."/>
            <person name="Mardis E.R."/>
            <person name="Taylor J.W."/>
            <person name="McEwen J.G."/>
            <person name="Clay O.K."/>
            <person name="Klein B.S."/>
            <person name="Cuomo C.A."/>
        </authorList>
    </citation>
    <scope>NUCLEOTIDE SEQUENCE [LARGE SCALE GENOMIC DNA]</scope>
    <source>
        <strain evidence="4">ER-3 / ATCC MYA-2586</strain>
    </source>
</reference>
<proteinExistence type="predicted"/>
<evidence type="ECO:0000313" key="4">
    <source>
        <dbReference type="Proteomes" id="UP000002039"/>
    </source>
</evidence>
<evidence type="ECO:0000313" key="3">
    <source>
        <dbReference type="EMBL" id="OAT00246.1"/>
    </source>
</evidence>
<dbReference type="InterPro" id="IPR001005">
    <property type="entry name" value="SANT/Myb"/>
</dbReference>
<sequence>MSDTGNNPESNPGGTANYEAQALHPTCFILQPPPLPAEACPVADSNDPDNAVGTVDNPAHFAQKQPPTSPQPPRHPPPRVEVVISTLRHARDPQTLDVPDDQGSIQQGPTSVHDRKRDGSAAENEWLLQNVPVPAYMTTTLKTRVAKETILVLVRTDREESGREPGRVGHTSLPLEAMTLASAVALELYSPLMRPSTMGTLTARPRGSGEGSGPPHAVAGCEERISDQEANRSRWSEEDEKLLLSLRHQNKTWEVIQQRFLNKTLWSLWQRYSILNSRSTLISS</sequence>
<dbReference type="RefSeq" id="XP_045279973.1">
    <property type="nucleotide sequence ID" value="XM_045425763.1"/>
</dbReference>
<keyword evidence="4" id="KW-1185">Reference proteome</keyword>
<feature type="domain" description="Myb-like" evidence="2">
    <location>
        <begin position="227"/>
        <end position="276"/>
    </location>
</feature>
<dbReference type="SUPFAM" id="SSF46689">
    <property type="entry name" value="Homeodomain-like"/>
    <property type="match status" value="1"/>
</dbReference>
<feature type="region of interest" description="Disordered" evidence="1">
    <location>
        <begin position="29"/>
        <end position="79"/>
    </location>
</feature>